<dbReference type="RefSeq" id="WP_092498676.1">
    <property type="nucleotide sequence ID" value="NZ_FNFV01000002.1"/>
</dbReference>
<evidence type="ECO:0000313" key="2">
    <source>
        <dbReference type="Proteomes" id="UP000199328"/>
    </source>
</evidence>
<gene>
    <name evidence="1" type="ORF">SAMN05216257_102135</name>
</gene>
<dbReference type="STRING" id="990712.SAMN05216257_102135"/>
<protein>
    <recommendedName>
        <fullName evidence="3">Phage tail assembly chaperone</fullName>
    </recommendedName>
</protein>
<dbReference type="AlphaFoldDB" id="A0A1G9AGP9"/>
<dbReference type="EMBL" id="FNFV01000002">
    <property type="protein sequence ID" value="SDK26532.1"/>
    <property type="molecule type" value="Genomic_DNA"/>
</dbReference>
<dbReference type="Pfam" id="PF09550">
    <property type="entry name" value="Phage_TAC_6"/>
    <property type="match status" value="1"/>
</dbReference>
<dbReference type="InterPro" id="IPR019056">
    <property type="entry name" value="Phage_TAC_6"/>
</dbReference>
<evidence type="ECO:0008006" key="3">
    <source>
        <dbReference type="Google" id="ProtNLM"/>
    </source>
</evidence>
<organism evidence="1 2">
    <name type="scientific">Meinhardsimonia xiamenensis</name>
    <dbReference type="NCBI Taxonomy" id="990712"/>
    <lineage>
        <taxon>Bacteria</taxon>
        <taxon>Pseudomonadati</taxon>
        <taxon>Pseudomonadota</taxon>
        <taxon>Alphaproteobacteria</taxon>
        <taxon>Rhodobacterales</taxon>
        <taxon>Paracoccaceae</taxon>
        <taxon>Meinhardsimonia</taxon>
    </lineage>
</organism>
<dbReference type="NCBIfam" id="TIGR02216">
    <property type="entry name" value="phage_TIGR02216"/>
    <property type="match status" value="1"/>
</dbReference>
<dbReference type="OrthoDB" id="7582980at2"/>
<name>A0A1G9AGP9_9RHOB</name>
<evidence type="ECO:0000313" key="1">
    <source>
        <dbReference type="EMBL" id="SDK26532.1"/>
    </source>
</evidence>
<proteinExistence type="predicted"/>
<dbReference type="InterPro" id="IPR011739">
    <property type="entry name" value="GTA_rcc01693"/>
</dbReference>
<accession>A0A1G9AGP9</accession>
<keyword evidence="2" id="KW-1185">Reference proteome</keyword>
<sequence>MSGGPRIDWAALMRAGLHGLRLTPAQFWALTPVELRLMLGIEGRAAPLTRARLAELMRAFPDEGDGE</sequence>
<dbReference type="Proteomes" id="UP000199328">
    <property type="component" value="Unassembled WGS sequence"/>
</dbReference>
<reference evidence="2" key="1">
    <citation type="submission" date="2016-10" db="EMBL/GenBank/DDBJ databases">
        <authorList>
            <person name="Varghese N."/>
            <person name="Submissions S."/>
        </authorList>
    </citation>
    <scope>NUCLEOTIDE SEQUENCE [LARGE SCALE GENOMIC DNA]</scope>
    <source>
        <strain evidence="2">CGMCC 1.10789</strain>
    </source>
</reference>